<proteinExistence type="predicted"/>
<dbReference type="GO" id="GO:0046872">
    <property type="term" value="F:metal ion binding"/>
    <property type="evidence" value="ECO:0007669"/>
    <property type="project" value="UniProtKB-KW"/>
</dbReference>
<name>A0A1M4XP74_9FIRM</name>
<feature type="domain" description="4Fe-4S ferredoxin-type" evidence="4">
    <location>
        <begin position="296"/>
        <end position="324"/>
    </location>
</feature>
<feature type="domain" description="4Fe-4S ferredoxin-type" evidence="4">
    <location>
        <begin position="214"/>
        <end position="245"/>
    </location>
</feature>
<dbReference type="InterPro" id="IPR017900">
    <property type="entry name" value="4Fe4S_Fe_S_CS"/>
</dbReference>
<evidence type="ECO:0000256" key="3">
    <source>
        <dbReference type="ARBA" id="ARBA00023014"/>
    </source>
</evidence>
<dbReference type="PROSITE" id="PS00198">
    <property type="entry name" value="4FE4S_FER_1"/>
    <property type="match status" value="1"/>
</dbReference>
<dbReference type="NCBIfam" id="TIGR02910">
    <property type="entry name" value="sulfite_red_A"/>
    <property type="match status" value="1"/>
</dbReference>
<dbReference type="GeneID" id="90994168"/>
<keyword evidence="1" id="KW-0479">Metal-binding</keyword>
<dbReference type="AlphaFoldDB" id="A0A1M4XP74"/>
<dbReference type="RefSeq" id="WP_072976414.1">
    <property type="nucleotide sequence ID" value="NZ_FQTY01000012.1"/>
</dbReference>
<dbReference type="InterPro" id="IPR014259">
    <property type="entry name" value="Sulphite_reductase_A"/>
</dbReference>
<dbReference type="GO" id="GO:0051536">
    <property type="term" value="F:iron-sulfur cluster binding"/>
    <property type="evidence" value="ECO:0007669"/>
    <property type="project" value="UniProtKB-KW"/>
</dbReference>
<dbReference type="InterPro" id="IPR017896">
    <property type="entry name" value="4Fe4S_Fe-S-bd"/>
</dbReference>
<keyword evidence="3" id="KW-0411">Iron-sulfur</keyword>
<dbReference type="PROSITE" id="PS51379">
    <property type="entry name" value="4FE4S_FER_2"/>
    <property type="match status" value="2"/>
</dbReference>
<dbReference type="Proteomes" id="UP000184114">
    <property type="component" value="Unassembled WGS sequence"/>
</dbReference>
<evidence type="ECO:0000256" key="1">
    <source>
        <dbReference type="ARBA" id="ARBA00022723"/>
    </source>
</evidence>
<organism evidence="5 6">
    <name type="scientific">Tissierella praeacuta DSM 18095</name>
    <dbReference type="NCBI Taxonomy" id="1123404"/>
    <lineage>
        <taxon>Bacteria</taxon>
        <taxon>Bacillati</taxon>
        <taxon>Bacillota</taxon>
        <taxon>Tissierellia</taxon>
        <taxon>Tissierellales</taxon>
        <taxon>Tissierellaceae</taxon>
        <taxon>Tissierella</taxon>
    </lineage>
</organism>
<evidence type="ECO:0000256" key="2">
    <source>
        <dbReference type="ARBA" id="ARBA00023004"/>
    </source>
</evidence>
<sequence>MSYEIRNNKFNSYLEKWSKDYEIYGPVRILGGGRFSDTDNIRYEKIKNIEDIEYKEKSIFSAKEVLFPVTETIFNIQEERLSEPNYENKKYLVFLRSCDIHAIDRMDNIFLKNGSFQDPYYKRRRENTKFILMGCNNSFENCFCVSMETNKTDNYSMGIKFFDDKVYIEVKDPIFQEEFKGENEVEFTPDYVLENHYNVTVPDVKKLDFSLFNDEMWKDYENRCIACGRCNFSCPTCTCFTTTDIHYKENQDNGERRRVWAGCQVDKFTDMAGGHSFRRDYGSRMRFKTMHKVYDFKKRFGETMCVGCGRCDDRCPEYISFARCINLVSEKVNEENKEEK</sequence>
<keyword evidence="2" id="KW-0408">Iron</keyword>
<keyword evidence="6" id="KW-1185">Reference proteome</keyword>
<dbReference type="SUPFAM" id="SSF46548">
    <property type="entry name" value="alpha-helical ferredoxin"/>
    <property type="match status" value="1"/>
</dbReference>
<dbReference type="PANTHER" id="PTHR40447">
    <property type="entry name" value="ANAEROBIC SULFITE REDUCTASE SUBUNIT A"/>
    <property type="match status" value="1"/>
</dbReference>
<evidence type="ECO:0000259" key="4">
    <source>
        <dbReference type="PROSITE" id="PS51379"/>
    </source>
</evidence>
<dbReference type="STRING" id="1123404.SAMN02745784_02318"/>
<evidence type="ECO:0000313" key="5">
    <source>
        <dbReference type="EMBL" id="SHE95022.1"/>
    </source>
</evidence>
<reference evidence="6" key="1">
    <citation type="submission" date="2016-11" db="EMBL/GenBank/DDBJ databases">
        <authorList>
            <person name="Varghese N."/>
            <person name="Submissions S."/>
        </authorList>
    </citation>
    <scope>NUCLEOTIDE SEQUENCE [LARGE SCALE GENOMIC DNA]</scope>
    <source>
        <strain evidence="6">DSM 18095</strain>
    </source>
</reference>
<accession>A0A1M4XP74</accession>
<dbReference type="Pfam" id="PF17179">
    <property type="entry name" value="Fer4_22"/>
    <property type="match status" value="1"/>
</dbReference>
<protein>
    <submittedName>
        <fullName evidence="5">Anaerobic sulfite reductase subunit A</fullName>
    </submittedName>
</protein>
<dbReference type="EMBL" id="FQTY01000012">
    <property type="protein sequence ID" value="SHE95022.1"/>
    <property type="molecule type" value="Genomic_DNA"/>
</dbReference>
<evidence type="ECO:0000313" key="6">
    <source>
        <dbReference type="Proteomes" id="UP000184114"/>
    </source>
</evidence>
<dbReference type="PANTHER" id="PTHR40447:SF1">
    <property type="entry name" value="ANAEROBIC SULFITE REDUCTASE SUBUNIT A"/>
    <property type="match status" value="1"/>
</dbReference>
<gene>
    <name evidence="5" type="ORF">SAMN02745784_02318</name>
</gene>